<proteinExistence type="predicted"/>
<evidence type="ECO:0000313" key="2">
    <source>
        <dbReference type="Proteomes" id="UP000014417"/>
    </source>
</evidence>
<dbReference type="STRING" id="883161.HMPREF9306_01297"/>
<sequence>MFYMDNPASREETSGAAMHLDVKNYSRTVRSLLVDCRRKDYVQKIRNASLSIIPHVTPIKILVGNYFPPIDFELIREKRARECFIDGEDRAMINCWYQAYRHGVEPLWLPFPYSTTGEAA</sequence>
<reference evidence="1 2" key="1">
    <citation type="submission" date="2013-04" db="EMBL/GenBank/DDBJ databases">
        <title>The Genome Sequence of Propionimicrobium lymphophilum ACS-093-V-SCH5.</title>
        <authorList>
            <consortium name="The Broad Institute Genomics Platform"/>
            <person name="Earl A."/>
            <person name="Ward D."/>
            <person name="Feldgarden M."/>
            <person name="Gevers D."/>
            <person name="Saerens B."/>
            <person name="Vaneechoutte M."/>
            <person name="Walker B."/>
            <person name="Young S."/>
            <person name="Zeng Q."/>
            <person name="Gargeya S."/>
            <person name="Fitzgerald M."/>
            <person name="Haas B."/>
            <person name="Abouelleil A."/>
            <person name="Allen A.W."/>
            <person name="Alvarado L."/>
            <person name="Arachchi H.M."/>
            <person name="Berlin A.M."/>
            <person name="Chapman S.B."/>
            <person name="Gainer-Dewar J."/>
            <person name="Goldberg J."/>
            <person name="Griggs A."/>
            <person name="Gujja S."/>
            <person name="Hansen M."/>
            <person name="Howarth C."/>
            <person name="Imamovic A."/>
            <person name="Ireland A."/>
            <person name="Larimer J."/>
            <person name="McCowan C."/>
            <person name="Murphy C."/>
            <person name="Pearson M."/>
            <person name="Poon T.W."/>
            <person name="Priest M."/>
            <person name="Roberts A."/>
            <person name="Saif S."/>
            <person name="Shea T."/>
            <person name="Sisk P."/>
            <person name="Sykes S."/>
            <person name="Wortman J."/>
            <person name="Nusbaum C."/>
            <person name="Birren B."/>
        </authorList>
    </citation>
    <scope>NUCLEOTIDE SEQUENCE [LARGE SCALE GENOMIC DNA]</scope>
    <source>
        <strain evidence="1 2">ACS-093-V-SCH5</strain>
    </source>
</reference>
<comment type="caution">
    <text evidence="1">The sequence shown here is derived from an EMBL/GenBank/DDBJ whole genome shotgun (WGS) entry which is preliminary data.</text>
</comment>
<organism evidence="1 2">
    <name type="scientific">Propionimicrobium lymphophilum ACS-093-V-SCH5</name>
    <dbReference type="NCBI Taxonomy" id="883161"/>
    <lineage>
        <taxon>Bacteria</taxon>
        <taxon>Bacillati</taxon>
        <taxon>Actinomycetota</taxon>
        <taxon>Actinomycetes</taxon>
        <taxon>Propionibacteriales</taxon>
        <taxon>Propionibacteriaceae</taxon>
        <taxon>Propionimicrobium</taxon>
    </lineage>
</organism>
<dbReference type="Proteomes" id="UP000014417">
    <property type="component" value="Unassembled WGS sequence"/>
</dbReference>
<dbReference type="EMBL" id="AGZR01000008">
    <property type="protein sequence ID" value="EPD32598.1"/>
    <property type="molecule type" value="Genomic_DNA"/>
</dbReference>
<keyword evidence="2" id="KW-1185">Reference proteome</keyword>
<evidence type="ECO:0000313" key="1">
    <source>
        <dbReference type="EMBL" id="EPD32598.1"/>
    </source>
</evidence>
<accession>S2VYJ4</accession>
<protein>
    <submittedName>
        <fullName evidence="1">Uncharacterized protein</fullName>
    </submittedName>
</protein>
<dbReference type="HOGENOM" id="CLU_2047577_0_0_11"/>
<name>S2VYJ4_9ACTN</name>
<dbReference type="AlphaFoldDB" id="S2VYJ4"/>
<gene>
    <name evidence="1" type="ORF">HMPREF9306_01297</name>
</gene>